<feature type="compositionally biased region" description="Polar residues" evidence="5">
    <location>
        <begin position="416"/>
        <end position="427"/>
    </location>
</feature>
<feature type="region of interest" description="Disordered" evidence="5">
    <location>
        <begin position="19"/>
        <end position="151"/>
    </location>
</feature>
<feature type="compositionally biased region" description="Acidic residues" evidence="5">
    <location>
        <begin position="458"/>
        <end position="469"/>
    </location>
</feature>
<evidence type="ECO:0000256" key="1">
    <source>
        <dbReference type="ARBA" id="ARBA00023015"/>
    </source>
</evidence>
<evidence type="ECO:0000256" key="4">
    <source>
        <dbReference type="ARBA" id="ARBA00023242"/>
    </source>
</evidence>
<keyword evidence="3" id="KW-0804">Transcription</keyword>
<feature type="region of interest" description="Disordered" evidence="5">
    <location>
        <begin position="590"/>
        <end position="610"/>
    </location>
</feature>
<name>A0AA38XJA3_9EURO</name>
<dbReference type="Proteomes" id="UP001172673">
    <property type="component" value="Unassembled WGS sequence"/>
</dbReference>
<feature type="region of interest" description="Disordered" evidence="5">
    <location>
        <begin position="774"/>
        <end position="793"/>
    </location>
</feature>
<reference evidence="7" key="1">
    <citation type="submission" date="2022-10" db="EMBL/GenBank/DDBJ databases">
        <title>Culturing micro-colonial fungi from biological soil crusts in the Mojave desert and describing Neophaeococcomyces mojavensis, and introducing the new genera and species Taxawa tesnikishii.</title>
        <authorList>
            <person name="Kurbessoian T."/>
            <person name="Stajich J.E."/>
        </authorList>
    </citation>
    <scope>NUCLEOTIDE SEQUENCE</scope>
    <source>
        <strain evidence="7">TK_41</strain>
    </source>
</reference>
<comment type="caution">
    <text evidence="7">The sequence shown here is derived from an EMBL/GenBank/DDBJ whole genome shotgun (WGS) entry which is preliminary data.</text>
</comment>
<proteinExistence type="predicted"/>
<dbReference type="SUPFAM" id="SSF57701">
    <property type="entry name" value="Zn2/Cys6 DNA-binding domain"/>
    <property type="match status" value="1"/>
</dbReference>
<dbReference type="GO" id="GO:0008270">
    <property type="term" value="F:zinc ion binding"/>
    <property type="evidence" value="ECO:0007669"/>
    <property type="project" value="InterPro"/>
</dbReference>
<keyword evidence="4" id="KW-0539">Nucleus</keyword>
<evidence type="ECO:0000313" key="8">
    <source>
        <dbReference type="Proteomes" id="UP001172673"/>
    </source>
</evidence>
<organism evidence="7 8">
    <name type="scientific">Cladophialophora chaetospira</name>
    <dbReference type="NCBI Taxonomy" id="386627"/>
    <lineage>
        <taxon>Eukaryota</taxon>
        <taxon>Fungi</taxon>
        <taxon>Dikarya</taxon>
        <taxon>Ascomycota</taxon>
        <taxon>Pezizomycotina</taxon>
        <taxon>Eurotiomycetes</taxon>
        <taxon>Chaetothyriomycetidae</taxon>
        <taxon>Chaetothyriales</taxon>
        <taxon>Herpotrichiellaceae</taxon>
        <taxon>Cladophialophora</taxon>
    </lineage>
</organism>
<feature type="compositionally biased region" description="Polar residues" evidence="5">
    <location>
        <begin position="740"/>
        <end position="758"/>
    </location>
</feature>
<feature type="compositionally biased region" description="Basic and acidic residues" evidence="5">
    <location>
        <begin position="724"/>
        <end position="735"/>
    </location>
</feature>
<dbReference type="PROSITE" id="PS50048">
    <property type="entry name" value="ZN2_CY6_FUNGAL_2"/>
    <property type="match status" value="1"/>
</dbReference>
<dbReference type="InterPro" id="IPR036864">
    <property type="entry name" value="Zn2-C6_fun-type_DNA-bd_sf"/>
</dbReference>
<feature type="region of interest" description="Disordered" evidence="5">
    <location>
        <begin position="185"/>
        <end position="207"/>
    </location>
</feature>
<keyword evidence="2" id="KW-0238">DNA-binding</keyword>
<protein>
    <recommendedName>
        <fullName evidence="6">Zn(2)-C6 fungal-type domain-containing protein</fullName>
    </recommendedName>
</protein>
<dbReference type="GO" id="GO:0000981">
    <property type="term" value="F:DNA-binding transcription factor activity, RNA polymerase II-specific"/>
    <property type="evidence" value="ECO:0007669"/>
    <property type="project" value="InterPro"/>
</dbReference>
<dbReference type="EMBL" id="JAPDRK010000003">
    <property type="protein sequence ID" value="KAJ9614459.1"/>
    <property type="molecule type" value="Genomic_DNA"/>
</dbReference>
<dbReference type="InterPro" id="IPR001138">
    <property type="entry name" value="Zn2Cys6_DnaBD"/>
</dbReference>
<evidence type="ECO:0000259" key="6">
    <source>
        <dbReference type="PROSITE" id="PS50048"/>
    </source>
</evidence>
<feature type="compositionally biased region" description="Basic and acidic residues" evidence="5">
    <location>
        <begin position="600"/>
        <end position="610"/>
    </location>
</feature>
<gene>
    <name evidence="7" type="ORF">H2200_002595</name>
</gene>
<feature type="region of interest" description="Disordered" evidence="5">
    <location>
        <begin position="315"/>
        <end position="497"/>
    </location>
</feature>
<evidence type="ECO:0000256" key="2">
    <source>
        <dbReference type="ARBA" id="ARBA00023125"/>
    </source>
</evidence>
<accession>A0AA38XJA3</accession>
<keyword evidence="1" id="KW-0805">Transcription regulation</keyword>
<feature type="compositionally biased region" description="Basic and acidic residues" evidence="5">
    <location>
        <begin position="249"/>
        <end position="262"/>
    </location>
</feature>
<dbReference type="AlphaFoldDB" id="A0AA38XJA3"/>
<dbReference type="CDD" id="cd00067">
    <property type="entry name" value="GAL4"/>
    <property type="match status" value="1"/>
</dbReference>
<evidence type="ECO:0000256" key="5">
    <source>
        <dbReference type="SAM" id="MobiDB-lite"/>
    </source>
</evidence>
<sequence length="892" mass="100457">MSASTSKSSTARTYYVGIDIIPSRPPAGHPMLRVPRSSALHRSIERDEEDDQDAQDVTNILNEEAANANRRTSSRKRKRMSNVQNDGETPAKKQKKPQEPPAATPQTSNTSPNRRRSNRLQARKSITAPTPFDKRQPFEIPVEDEAAEPEQAPLKAVKKLRVLNKPAKNTASPFKNFGELTTDTNARVNLDESPRKRGRPPKNTDTFARIAKIAKSLRGKPSPAKNAPVLTELLDEGDTSELQPIGDEGSLHGDANDFDHQIPGDNEDDDVEDARTTQHHRRKSKGITKDPACQPCRLARRRCNRGTPCRRCINEEHPELCSYDQPAETVSPKPNLRASDAEEVEPTHKLHVPVTLTGSSKSPRRPVPGSRPGSKEGARPAQAQQDRHPTTRVENALAQAARRTEANEDLPPSRNGALNQVAQSQQNTRHEDAEDGDSGDGEGSRDTLGRSNAGDQIPDIDDAGTENDEPAATAPQVQVHRRQTEAEKGAAQLAKDEAEARRQELAAEGLSGIEVAVQLHGCQDCWTNALVAAAEIAQDRASTQVTSTIGRACEREFKNMTLVYKSIARQDRPSKRLDPADRESLDRLQERCAHLGRKSQPRDERRDPERRKMVQDIYEYLIPRSLKLAKWALRARYRNDRLSSQAMEEICELLTITYALIETARTWMPRPQLESGVKSTTHSDIKPRVDFLIKRYRGVIHERGLEDWVDEKAQRAAENLRRQKEEHRKWQESRLARYNRQGTSSQRTGVQTRQISSNPRPLVADIDDIVADEPPTSSHHRIQHDPPANNPATAYRPRQVLRDMTRETPAPSEPPLSGEEMDTLLRALRKFRHNLESRWDDILEFYGGPGGVFEMYDVDQIIAMAKWMKQTMARSLEYELDHSWDWLRSVPD</sequence>
<evidence type="ECO:0000256" key="3">
    <source>
        <dbReference type="ARBA" id="ARBA00023163"/>
    </source>
</evidence>
<feature type="compositionally biased region" description="Basic residues" evidence="5">
    <location>
        <begin position="113"/>
        <end position="122"/>
    </location>
</feature>
<feature type="region of interest" description="Disordered" evidence="5">
    <location>
        <begin position="724"/>
        <end position="758"/>
    </location>
</feature>
<feature type="compositionally biased region" description="Basic residues" evidence="5">
    <location>
        <begin position="277"/>
        <end position="286"/>
    </location>
</feature>
<feature type="domain" description="Zn(2)-C6 fungal-type" evidence="6">
    <location>
        <begin position="292"/>
        <end position="323"/>
    </location>
</feature>
<dbReference type="PROSITE" id="PS00463">
    <property type="entry name" value="ZN2_CY6_FUNGAL_1"/>
    <property type="match status" value="1"/>
</dbReference>
<dbReference type="Pfam" id="PF00172">
    <property type="entry name" value="Zn_clus"/>
    <property type="match status" value="1"/>
</dbReference>
<dbReference type="GO" id="GO:0003677">
    <property type="term" value="F:DNA binding"/>
    <property type="evidence" value="ECO:0007669"/>
    <property type="project" value="UniProtKB-KW"/>
</dbReference>
<evidence type="ECO:0000313" key="7">
    <source>
        <dbReference type="EMBL" id="KAJ9614459.1"/>
    </source>
</evidence>
<feature type="compositionally biased region" description="Basic and acidic residues" evidence="5">
    <location>
        <begin position="482"/>
        <end position="497"/>
    </location>
</feature>
<keyword evidence="8" id="KW-1185">Reference proteome</keyword>
<feature type="region of interest" description="Disordered" evidence="5">
    <location>
        <begin position="235"/>
        <end position="300"/>
    </location>
</feature>